<evidence type="ECO:0008006" key="3">
    <source>
        <dbReference type="Google" id="ProtNLM"/>
    </source>
</evidence>
<dbReference type="RefSeq" id="WP_379022683.1">
    <property type="nucleotide sequence ID" value="NZ_JBHUGY010000035.1"/>
</dbReference>
<dbReference type="SUPFAM" id="SSF53850">
    <property type="entry name" value="Periplasmic binding protein-like II"/>
    <property type="match status" value="1"/>
</dbReference>
<sequence>MEFDCNGHEAGYVSVGLGISITNEIIAREYAAFHLEAKPVEPSALYHYVAIWQNGRTFSNALNVSLEAIVAAFSKMKAATG</sequence>
<comment type="caution">
    <text evidence="1">The sequence shown here is derived from an EMBL/GenBank/DDBJ whole genome shotgun (WGS) entry which is preliminary data.</text>
</comment>
<dbReference type="EMBL" id="JBHUGY010000035">
    <property type="protein sequence ID" value="MFD2055953.1"/>
    <property type="molecule type" value="Genomic_DNA"/>
</dbReference>
<dbReference type="Proteomes" id="UP001597349">
    <property type="component" value="Unassembled WGS sequence"/>
</dbReference>
<organism evidence="1 2">
    <name type="scientific">Mesorhizobium calcicola</name>
    <dbReference type="NCBI Taxonomy" id="1300310"/>
    <lineage>
        <taxon>Bacteria</taxon>
        <taxon>Pseudomonadati</taxon>
        <taxon>Pseudomonadota</taxon>
        <taxon>Alphaproteobacteria</taxon>
        <taxon>Hyphomicrobiales</taxon>
        <taxon>Phyllobacteriaceae</taxon>
        <taxon>Mesorhizobium</taxon>
    </lineage>
</organism>
<reference evidence="2" key="1">
    <citation type="journal article" date="2019" name="Int. J. Syst. Evol. Microbiol.">
        <title>The Global Catalogue of Microorganisms (GCM) 10K type strain sequencing project: providing services to taxonomists for standard genome sequencing and annotation.</title>
        <authorList>
            <consortium name="The Broad Institute Genomics Platform"/>
            <consortium name="The Broad Institute Genome Sequencing Center for Infectious Disease"/>
            <person name="Wu L."/>
            <person name="Ma J."/>
        </authorList>
    </citation>
    <scope>NUCLEOTIDE SEQUENCE [LARGE SCALE GENOMIC DNA]</scope>
    <source>
        <strain evidence="2">CGMCC 1.16226</strain>
    </source>
</reference>
<evidence type="ECO:0000313" key="1">
    <source>
        <dbReference type="EMBL" id="MFD2055953.1"/>
    </source>
</evidence>
<proteinExistence type="predicted"/>
<name>A0ABW4WJ15_9HYPH</name>
<accession>A0ABW4WJ15</accession>
<protein>
    <recommendedName>
        <fullName evidence="3">LysR substrate-binding domain-containing protein</fullName>
    </recommendedName>
</protein>
<gene>
    <name evidence="1" type="ORF">ACFSQT_23660</name>
</gene>
<keyword evidence="2" id="KW-1185">Reference proteome</keyword>
<evidence type="ECO:0000313" key="2">
    <source>
        <dbReference type="Proteomes" id="UP001597349"/>
    </source>
</evidence>